<evidence type="ECO:0000256" key="5">
    <source>
        <dbReference type="ARBA" id="ARBA00023004"/>
    </source>
</evidence>
<feature type="domain" description="Radical SAM core" evidence="7">
    <location>
        <begin position="1"/>
        <end position="189"/>
    </location>
</feature>
<dbReference type="AlphaFoldDB" id="A0A1I0GW46"/>
<evidence type="ECO:0000259" key="7">
    <source>
        <dbReference type="PROSITE" id="PS51918"/>
    </source>
</evidence>
<keyword evidence="8" id="KW-0456">Lyase</keyword>
<dbReference type="InterPro" id="IPR034457">
    <property type="entry name" value="Organic_radical-activating"/>
</dbReference>
<keyword evidence="4" id="KW-0479">Metal-binding</keyword>
<sequence>MTKDEVMEQVLLDAPYYGSDGGVTISGGEPFMQTDFTVTLCRAAKQAGLHVGLETNLSLPRTLWEQAVPYADLFMVDIKCISDDLHQKYTGISNRHILENIRTLDDLGAKLIIRTPAVPGVNACEEEIWQIGEFASRLKNLLYYELLPYHPLGLSKTVEDSGFVRRFPLPDKKQLKQILERMDKKLNMELRFANIKIGAQ</sequence>
<dbReference type="GO" id="GO:0046872">
    <property type="term" value="F:metal ion binding"/>
    <property type="evidence" value="ECO:0007669"/>
    <property type="project" value="UniProtKB-KW"/>
</dbReference>
<dbReference type="SUPFAM" id="SSF102114">
    <property type="entry name" value="Radical SAM enzymes"/>
    <property type="match status" value="1"/>
</dbReference>
<dbReference type="RefSeq" id="WP_242956331.1">
    <property type="nucleotide sequence ID" value="NZ_FOIM01000013.1"/>
</dbReference>
<evidence type="ECO:0000256" key="6">
    <source>
        <dbReference type="ARBA" id="ARBA00023014"/>
    </source>
</evidence>
<dbReference type="Pfam" id="PF04055">
    <property type="entry name" value="Radical_SAM"/>
    <property type="match status" value="1"/>
</dbReference>
<proteinExistence type="predicted"/>
<dbReference type="InterPro" id="IPR007197">
    <property type="entry name" value="rSAM"/>
</dbReference>
<evidence type="ECO:0000256" key="1">
    <source>
        <dbReference type="ARBA" id="ARBA00001966"/>
    </source>
</evidence>
<dbReference type="CDD" id="cd01335">
    <property type="entry name" value="Radical_SAM"/>
    <property type="match status" value="1"/>
</dbReference>
<dbReference type="EMBL" id="FOIM01000013">
    <property type="protein sequence ID" value="SET75446.1"/>
    <property type="molecule type" value="Genomic_DNA"/>
</dbReference>
<evidence type="ECO:0000256" key="3">
    <source>
        <dbReference type="ARBA" id="ARBA00022691"/>
    </source>
</evidence>
<gene>
    <name evidence="8" type="ORF">SAMN05216313_11381</name>
</gene>
<evidence type="ECO:0000256" key="4">
    <source>
        <dbReference type="ARBA" id="ARBA00022723"/>
    </source>
</evidence>
<dbReference type="InterPro" id="IPR058240">
    <property type="entry name" value="rSAM_sf"/>
</dbReference>
<name>A0A1I0GW46_9FIRM</name>
<evidence type="ECO:0000313" key="9">
    <source>
        <dbReference type="Proteomes" id="UP000198508"/>
    </source>
</evidence>
<comment type="cofactor">
    <cofactor evidence="1">
        <name>[4Fe-4S] cluster</name>
        <dbReference type="ChEBI" id="CHEBI:49883"/>
    </cofactor>
</comment>
<organism evidence="8 9">
    <name type="scientific">Enterocloster lavalensis</name>
    <dbReference type="NCBI Taxonomy" id="460384"/>
    <lineage>
        <taxon>Bacteria</taxon>
        <taxon>Bacillati</taxon>
        <taxon>Bacillota</taxon>
        <taxon>Clostridia</taxon>
        <taxon>Lachnospirales</taxon>
        <taxon>Lachnospiraceae</taxon>
        <taxon>Enterocloster</taxon>
    </lineage>
</organism>
<keyword evidence="9" id="KW-1185">Reference proteome</keyword>
<evidence type="ECO:0000313" key="8">
    <source>
        <dbReference type="EMBL" id="SET75446.1"/>
    </source>
</evidence>
<dbReference type="Proteomes" id="UP000198508">
    <property type="component" value="Unassembled WGS sequence"/>
</dbReference>
<keyword evidence="3" id="KW-0949">S-adenosyl-L-methionine</keyword>
<reference evidence="9" key="1">
    <citation type="submission" date="2016-10" db="EMBL/GenBank/DDBJ databases">
        <authorList>
            <person name="Varghese N."/>
            <person name="Submissions S."/>
        </authorList>
    </citation>
    <scope>NUCLEOTIDE SEQUENCE [LARGE SCALE GENOMIC DNA]</scope>
    <source>
        <strain evidence="9">NLAE-zl-G277</strain>
    </source>
</reference>
<protein>
    <submittedName>
        <fullName evidence="8">Pyruvate formate lyase activating enzyme</fullName>
    </submittedName>
</protein>
<evidence type="ECO:0000256" key="2">
    <source>
        <dbReference type="ARBA" id="ARBA00022485"/>
    </source>
</evidence>
<dbReference type="PANTHER" id="PTHR30352:SF4">
    <property type="entry name" value="PYRUVATE FORMATE-LYASE 2-ACTIVATING ENZYME"/>
    <property type="match status" value="1"/>
</dbReference>
<accession>A0A1I0GW46</accession>
<dbReference type="GO" id="GO:0016829">
    <property type="term" value="F:lyase activity"/>
    <property type="evidence" value="ECO:0007669"/>
    <property type="project" value="UniProtKB-KW"/>
</dbReference>
<keyword evidence="8" id="KW-0670">Pyruvate</keyword>
<keyword evidence="6" id="KW-0411">Iron-sulfur</keyword>
<keyword evidence="5" id="KW-0408">Iron</keyword>
<dbReference type="GO" id="GO:0051539">
    <property type="term" value="F:4 iron, 4 sulfur cluster binding"/>
    <property type="evidence" value="ECO:0007669"/>
    <property type="project" value="UniProtKB-KW"/>
</dbReference>
<dbReference type="Gene3D" id="3.80.30.10">
    <property type="entry name" value="pyruvate-formate lyase- activating enzyme"/>
    <property type="match status" value="1"/>
</dbReference>
<keyword evidence="2" id="KW-0004">4Fe-4S</keyword>
<dbReference type="PROSITE" id="PS51918">
    <property type="entry name" value="RADICAL_SAM"/>
    <property type="match status" value="1"/>
</dbReference>
<dbReference type="PANTHER" id="PTHR30352">
    <property type="entry name" value="PYRUVATE FORMATE-LYASE-ACTIVATING ENZYME"/>
    <property type="match status" value="1"/>
</dbReference>
<dbReference type="STRING" id="460384.SAMN05216313_11381"/>